<evidence type="ECO:0000313" key="2">
    <source>
        <dbReference type="Proteomes" id="UP001054945"/>
    </source>
</evidence>
<reference evidence="1 2" key="1">
    <citation type="submission" date="2021-06" db="EMBL/GenBank/DDBJ databases">
        <title>Caerostris extrusa draft genome.</title>
        <authorList>
            <person name="Kono N."/>
            <person name="Arakawa K."/>
        </authorList>
    </citation>
    <scope>NUCLEOTIDE SEQUENCE [LARGE SCALE GENOMIC DNA]</scope>
</reference>
<dbReference type="EMBL" id="BPLR01018352">
    <property type="protein sequence ID" value="GIY98871.1"/>
    <property type="molecule type" value="Genomic_DNA"/>
</dbReference>
<proteinExistence type="predicted"/>
<gene>
    <name evidence="1" type="ORF">CEXT_129141</name>
</gene>
<accession>A0AAV4XUM6</accession>
<evidence type="ECO:0000313" key="1">
    <source>
        <dbReference type="EMBL" id="GIY98871.1"/>
    </source>
</evidence>
<organism evidence="1 2">
    <name type="scientific">Caerostris extrusa</name>
    <name type="common">Bark spider</name>
    <name type="synonym">Caerostris bankana</name>
    <dbReference type="NCBI Taxonomy" id="172846"/>
    <lineage>
        <taxon>Eukaryota</taxon>
        <taxon>Metazoa</taxon>
        <taxon>Ecdysozoa</taxon>
        <taxon>Arthropoda</taxon>
        <taxon>Chelicerata</taxon>
        <taxon>Arachnida</taxon>
        <taxon>Araneae</taxon>
        <taxon>Araneomorphae</taxon>
        <taxon>Entelegynae</taxon>
        <taxon>Araneoidea</taxon>
        <taxon>Araneidae</taxon>
        <taxon>Caerostris</taxon>
    </lineage>
</organism>
<dbReference type="Proteomes" id="UP001054945">
    <property type="component" value="Unassembled WGS sequence"/>
</dbReference>
<protein>
    <submittedName>
        <fullName evidence="1">Uncharacterized protein</fullName>
    </submittedName>
</protein>
<dbReference type="AlphaFoldDB" id="A0AAV4XUM6"/>
<sequence length="74" mass="8453">MHGLCQLHGGVGNQLNCKRNLYLAKMYNIASIQRRLIFQLRLISGELELFPPEKQNELPSKGIGEMVHQVVLCY</sequence>
<comment type="caution">
    <text evidence="1">The sequence shown here is derived from an EMBL/GenBank/DDBJ whole genome shotgun (WGS) entry which is preliminary data.</text>
</comment>
<name>A0AAV4XUM6_CAEEX</name>
<keyword evidence="2" id="KW-1185">Reference proteome</keyword>